<proteinExistence type="predicted"/>
<organism evidence="1 2">
    <name type="scientific">Novosphingobium sediminis</name>
    <dbReference type="NCBI Taxonomy" id="707214"/>
    <lineage>
        <taxon>Bacteria</taxon>
        <taxon>Pseudomonadati</taxon>
        <taxon>Pseudomonadota</taxon>
        <taxon>Alphaproteobacteria</taxon>
        <taxon>Sphingomonadales</taxon>
        <taxon>Sphingomonadaceae</taxon>
        <taxon>Novosphingobium</taxon>
    </lineage>
</organism>
<name>A0A512AKJ5_9SPHN</name>
<comment type="caution">
    <text evidence="1">The sequence shown here is derived from an EMBL/GenBank/DDBJ whole genome shotgun (WGS) entry which is preliminary data.</text>
</comment>
<accession>A0A512AKJ5</accession>
<gene>
    <name evidence="1" type="ORF">NSE01_20280</name>
</gene>
<dbReference type="Proteomes" id="UP000321464">
    <property type="component" value="Unassembled WGS sequence"/>
</dbReference>
<dbReference type="EMBL" id="BJYR01000013">
    <property type="protein sequence ID" value="GEO00196.1"/>
    <property type="molecule type" value="Genomic_DNA"/>
</dbReference>
<keyword evidence="2" id="KW-1185">Reference proteome</keyword>
<evidence type="ECO:0000313" key="2">
    <source>
        <dbReference type="Proteomes" id="UP000321464"/>
    </source>
</evidence>
<reference evidence="1 2" key="1">
    <citation type="submission" date="2019-07" db="EMBL/GenBank/DDBJ databases">
        <title>Whole genome shotgun sequence of Novosphingobium sediminis NBRC 106119.</title>
        <authorList>
            <person name="Hosoyama A."/>
            <person name="Uohara A."/>
            <person name="Ohji S."/>
            <person name="Ichikawa N."/>
        </authorList>
    </citation>
    <scope>NUCLEOTIDE SEQUENCE [LARGE SCALE GENOMIC DNA]</scope>
    <source>
        <strain evidence="1 2">NBRC 106119</strain>
    </source>
</reference>
<sequence length="110" mass="11952">MALRNPEAQGSTLPVDLAHACLRDRDFRFGLLDSRSNGCSLASSAFSRGGCAPCRLLKRIAALLGFRQRARGPLQGFTGLIGAFEWRILRKALQASEAGKRQGHGNQREA</sequence>
<evidence type="ECO:0000313" key="1">
    <source>
        <dbReference type="EMBL" id="GEO00196.1"/>
    </source>
</evidence>
<protein>
    <submittedName>
        <fullName evidence="1">Uncharacterized protein</fullName>
    </submittedName>
</protein>
<dbReference type="AlphaFoldDB" id="A0A512AKJ5"/>